<gene>
    <name evidence="2" type="ORF">JOQ06_021297</name>
</gene>
<organism evidence="2 3">
    <name type="scientific">Pogonophryne albipinna</name>
    <dbReference type="NCBI Taxonomy" id="1090488"/>
    <lineage>
        <taxon>Eukaryota</taxon>
        <taxon>Metazoa</taxon>
        <taxon>Chordata</taxon>
        <taxon>Craniata</taxon>
        <taxon>Vertebrata</taxon>
        <taxon>Euteleostomi</taxon>
        <taxon>Actinopterygii</taxon>
        <taxon>Neopterygii</taxon>
        <taxon>Teleostei</taxon>
        <taxon>Neoteleostei</taxon>
        <taxon>Acanthomorphata</taxon>
        <taxon>Eupercaria</taxon>
        <taxon>Perciformes</taxon>
        <taxon>Notothenioidei</taxon>
        <taxon>Pogonophryne</taxon>
    </lineage>
</organism>
<feature type="signal peptide" evidence="1">
    <location>
        <begin position="1"/>
        <end position="35"/>
    </location>
</feature>
<dbReference type="EMBL" id="JAPTMU010000057">
    <property type="protein sequence ID" value="KAJ4922793.1"/>
    <property type="molecule type" value="Genomic_DNA"/>
</dbReference>
<dbReference type="AlphaFoldDB" id="A0AAD6ADD9"/>
<evidence type="ECO:0000313" key="2">
    <source>
        <dbReference type="EMBL" id="KAJ4922793.1"/>
    </source>
</evidence>
<sequence length="68" mass="7896">MLLLSICGCSWMKWMATMLHVGMFLQLALWETTEAIHPDCALVVQHMKVQEECNHILKQEENNHSNKT</sequence>
<feature type="non-terminal residue" evidence="2">
    <location>
        <position position="1"/>
    </location>
</feature>
<proteinExistence type="predicted"/>
<reference evidence="2" key="1">
    <citation type="submission" date="2022-11" db="EMBL/GenBank/DDBJ databases">
        <title>Chromosome-level genome of Pogonophryne albipinna.</title>
        <authorList>
            <person name="Jo E."/>
        </authorList>
    </citation>
    <scope>NUCLEOTIDE SEQUENCE</scope>
    <source>
        <strain evidence="2">SGF0006</strain>
        <tissue evidence="2">Muscle</tissue>
    </source>
</reference>
<evidence type="ECO:0000256" key="1">
    <source>
        <dbReference type="SAM" id="SignalP"/>
    </source>
</evidence>
<accession>A0AAD6ADD9</accession>
<evidence type="ECO:0000313" key="3">
    <source>
        <dbReference type="Proteomes" id="UP001219934"/>
    </source>
</evidence>
<comment type="caution">
    <text evidence="2">The sequence shown here is derived from an EMBL/GenBank/DDBJ whole genome shotgun (WGS) entry which is preliminary data.</text>
</comment>
<protein>
    <submittedName>
        <fullName evidence="2">Uncharacterized protein</fullName>
    </submittedName>
</protein>
<feature type="chain" id="PRO_5041953233" evidence="1">
    <location>
        <begin position="36"/>
        <end position="68"/>
    </location>
</feature>
<name>A0AAD6ADD9_9TELE</name>
<keyword evidence="1" id="KW-0732">Signal</keyword>
<keyword evidence="3" id="KW-1185">Reference proteome</keyword>
<dbReference type="Proteomes" id="UP001219934">
    <property type="component" value="Unassembled WGS sequence"/>
</dbReference>